<feature type="compositionally biased region" description="Polar residues" evidence="11">
    <location>
        <begin position="434"/>
        <end position="443"/>
    </location>
</feature>
<reference evidence="13 14" key="1">
    <citation type="submission" date="2022-12" db="EMBL/GenBank/DDBJ databases">
        <title>Chromosome-level genome of Tegillarca granosa.</title>
        <authorList>
            <person name="Kim J."/>
        </authorList>
    </citation>
    <scope>NUCLEOTIDE SEQUENCE [LARGE SCALE GENOMIC DNA]</scope>
    <source>
        <strain evidence="13">Teg-2019</strain>
        <tissue evidence="13">Adductor muscle</tissue>
    </source>
</reference>
<evidence type="ECO:0000256" key="5">
    <source>
        <dbReference type="ARBA" id="ARBA00022833"/>
    </source>
</evidence>
<feature type="region of interest" description="Disordered" evidence="11">
    <location>
        <begin position="634"/>
        <end position="703"/>
    </location>
</feature>
<dbReference type="Gene3D" id="3.30.160.60">
    <property type="entry name" value="Classic Zinc Finger"/>
    <property type="match status" value="6"/>
</dbReference>
<dbReference type="PANTHER" id="PTHR23233:SF84">
    <property type="entry name" value="FI23031P1"/>
    <property type="match status" value="1"/>
</dbReference>
<evidence type="ECO:0000256" key="9">
    <source>
        <dbReference type="ARBA" id="ARBA00038474"/>
    </source>
</evidence>
<feature type="compositionally biased region" description="Low complexity" evidence="11">
    <location>
        <begin position="885"/>
        <end position="900"/>
    </location>
</feature>
<evidence type="ECO:0000256" key="10">
    <source>
        <dbReference type="PROSITE-ProRule" id="PRU00042"/>
    </source>
</evidence>
<evidence type="ECO:0000256" key="6">
    <source>
        <dbReference type="ARBA" id="ARBA00023015"/>
    </source>
</evidence>
<comment type="caution">
    <text evidence="13">The sequence shown here is derived from an EMBL/GenBank/DDBJ whole genome shotgun (WGS) entry which is preliminary data.</text>
</comment>
<feature type="compositionally biased region" description="Acidic residues" evidence="11">
    <location>
        <begin position="357"/>
        <end position="386"/>
    </location>
</feature>
<keyword evidence="4 10" id="KW-0863">Zinc-finger</keyword>
<keyword evidence="6" id="KW-0805">Transcription regulation</keyword>
<dbReference type="SMART" id="SM00355">
    <property type="entry name" value="ZnF_C2H2"/>
    <property type="match status" value="8"/>
</dbReference>
<sequence length="944" mass="103661">MNPNPVPEYLDKMPMQPIPFMGPSFLTGAPVPPSLPTSMFHITPTISAPIPTIRDEPIPMISKSISEERRNSSPVSPTKSLTSPTPTATDTTERERKSPILNNTASHAVSSTSSTSPNLKPELVPEPKLVTPSPHTPTHFPMISPLPSVPPPPLTSNLPFDQPSHDPLVPSKMLESDVSDENLELYMEIDKSETSKLQQLVDNIENKMTDPNQCVICHRVLSCKSALQMHYRTHTGERPFRCKICSRAFTTKGNLKTHMGVHRMKPPLRMMHQCPVCHKSFTNLLVLQQHIRSHAGVPGPLPGMSPFNPFPHPPTSGWPMKMFDMGHKSHLNPEKELDLSRSSSLFGMSNNVKGEGQDDVNNNDDGDESGVDEYVDEEEMLEDELNTGEKDEKDDLQKFEEHPSGDSGAGSEEGQTANTEDETKTQQENEETSQHNNTINHSDNVSDDSGRSGSPKFDEHSPIHPESSIYSSLANNNSSPVFSTSLAALEERVRAIDSSMAQSPLNRFRPAFAMNGIIPPMTNGVRSPSPNSQFGSESGSDINDGSNPGTPALSVRSDCSSGSGIGLGALDLRGNMDKSTTCHVCFKAFACRSALEIHLRSHTKERPFKCQVCDRHFSTKGNMRQHMLTHKIRDLPPTSFSNGNASNDENTDNSNKRTEDSENDSDANPKKKLKLDGESTNQNGSNNNNNVSNGETSPFVRNNNTPLKHACQVCNKGFSSQSALQIHFRTHTGDKPFKCNICGKAFTTRGNLKVHGGTHMWNNSPSRRGRRMSIEPPFMMSHKDNPYLPPGYPHRPPDFFPFHFPPFMNGPAPSKLNEISVIQNLAGGLGHFPPMSTAADLTSPKSNSDSHMKSDGQSPWNRDSEKHESKLNVSGSGELDLSMKSTSSSGSPSNNVTSPDSISSWSSWKTMCHLCNKNFTTPTALEHHMQSYHLNGQAHKSVVA</sequence>
<feature type="compositionally biased region" description="Low complexity" evidence="11">
    <location>
        <begin position="72"/>
        <end position="90"/>
    </location>
</feature>
<dbReference type="Proteomes" id="UP001217089">
    <property type="component" value="Unassembled WGS sequence"/>
</dbReference>
<dbReference type="InterPro" id="IPR036236">
    <property type="entry name" value="Znf_C2H2_sf"/>
</dbReference>
<evidence type="ECO:0000256" key="1">
    <source>
        <dbReference type="ARBA" id="ARBA00004123"/>
    </source>
</evidence>
<feature type="domain" description="C2H2-type" evidence="12">
    <location>
        <begin position="272"/>
        <end position="296"/>
    </location>
</feature>
<feature type="compositionally biased region" description="Polar residues" evidence="11">
    <location>
        <begin position="524"/>
        <end position="549"/>
    </location>
</feature>
<feature type="domain" description="C2H2-type" evidence="12">
    <location>
        <begin position="608"/>
        <end position="630"/>
    </location>
</feature>
<proteinExistence type="inferred from homology"/>
<evidence type="ECO:0000256" key="11">
    <source>
        <dbReference type="SAM" id="MobiDB-lite"/>
    </source>
</evidence>
<keyword evidence="14" id="KW-1185">Reference proteome</keyword>
<feature type="compositionally biased region" description="Low complexity" evidence="11">
    <location>
        <begin position="678"/>
        <end position="697"/>
    </location>
</feature>
<keyword evidence="8" id="KW-0539">Nucleus</keyword>
<name>A0ABQ9ENK2_TEGGR</name>
<feature type="region of interest" description="Disordered" evidence="11">
    <location>
        <begin position="833"/>
        <end position="900"/>
    </location>
</feature>
<feature type="compositionally biased region" description="Basic and acidic residues" evidence="11">
    <location>
        <begin position="387"/>
        <end position="404"/>
    </location>
</feature>
<dbReference type="PANTHER" id="PTHR23233">
    <property type="entry name" value="SAL-LIKE PROTEIN"/>
    <property type="match status" value="1"/>
</dbReference>
<feature type="domain" description="C2H2-type" evidence="12">
    <location>
        <begin position="709"/>
        <end position="736"/>
    </location>
</feature>
<feature type="region of interest" description="Disordered" evidence="11">
    <location>
        <begin position="65"/>
        <end position="151"/>
    </location>
</feature>
<feature type="compositionally biased region" description="Polar residues" evidence="11">
    <location>
        <begin position="638"/>
        <end position="648"/>
    </location>
</feature>
<keyword evidence="3" id="KW-0677">Repeat</keyword>
<dbReference type="SUPFAM" id="SSF57667">
    <property type="entry name" value="beta-beta-alpha zinc fingers"/>
    <property type="match status" value="4"/>
</dbReference>
<accession>A0ABQ9ENK2</accession>
<evidence type="ECO:0000256" key="3">
    <source>
        <dbReference type="ARBA" id="ARBA00022737"/>
    </source>
</evidence>
<keyword evidence="7" id="KW-0804">Transcription</keyword>
<feature type="domain" description="C2H2-type" evidence="12">
    <location>
        <begin position="240"/>
        <end position="267"/>
    </location>
</feature>
<feature type="domain" description="C2H2-type" evidence="12">
    <location>
        <begin position="580"/>
        <end position="607"/>
    </location>
</feature>
<evidence type="ECO:0000256" key="4">
    <source>
        <dbReference type="ARBA" id="ARBA00022771"/>
    </source>
</evidence>
<evidence type="ECO:0000259" key="12">
    <source>
        <dbReference type="PROSITE" id="PS50157"/>
    </source>
</evidence>
<feature type="compositionally biased region" description="Polar residues" evidence="11">
    <location>
        <begin position="100"/>
        <end position="109"/>
    </location>
</feature>
<dbReference type="PROSITE" id="PS00028">
    <property type="entry name" value="ZINC_FINGER_C2H2_1"/>
    <property type="match status" value="8"/>
</dbReference>
<evidence type="ECO:0000256" key="8">
    <source>
        <dbReference type="ARBA" id="ARBA00023242"/>
    </source>
</evidence>
<feature type="region of interest" description="Disordered" evidence="11">
    <location>
        <begin position="345"/>
        <end position="472"/>
    </location>
</feature>
<evidence type="ECO:0000313" key="14">
    <source>
        <dbReference type="Proteomes" id="UP001217089"/>
    </source>
</evidence>
<feature type="domain" description="C2H2-type" evidence="12">
    <location>
        <begin position="910"/>
        <end position="938"/>
    </location>
</feature>
<dbReference type="InterPro" id="IPR013087">
    <property type="entry name" value="Znf_C2H2_type"/>
</dbReference>
<gene>
    <name evidence="13" type="ORF">KUTeg_015659</name>
</gene>
<feature type="region of interest" description="Disordered" evidence="11">
    <location>
        <begin position="519"/>
        <end position="559"/>
    </location>
</feature>
<keyword evidence="2" id="KW-0479">Metal-binding</keyword>
<dbReference type="EMBL" id="JARBDR010000794">
    <property type="protein sequence ID" value="KAJ8306789.1"/>
    <property type="molecule type" value="Genomic_DNA"/>
</dbReference>
<dbReference type="PROSITE" id="PS50157">
    <property type="entry name" value="ZINC_FINGER_C2H2_2"/>
    <property type="match status" value="8"/>
</dbReference>
<dbReference type="Pfam" id="PF00096">
    <property type="entry name" value="zf-C2H2"/>
    <property type="match status" value="5"/>
</dbReference>
<evidence type="ECO:0000256" key="2">
    <source>
        <dbReference type="ARBA" id="ARBA00022723"/>
    </source>
</evidence>
<comment type="similarity">
    <text evidence="9">Belongs to the sal C2H2-type zinc-finger protein family.</text>
</comment>
<evidence type="ECO:0000256" key="7">
    <source>
        <dbReference type="ARBA" id="ARBA00023163"/>
    </source>
</evidence>
<organism evidence="13 14">
    <name type="scientific">Tegillarca granosa</name>
    <name type="common">Malaysian cockle</name>
    <name type="synonym">Anadara granosa</name>
    <dbReference type="NCBI Taxonomy" id="220873"/>
    <lineage>
        <taxon>Eukaryota</taxon>
        <taxon>Metazoa</taxon>
        <taxon>Spiralia</taxon>
        <taxon>Lophotrochozoa</taxon>
        <taxon>Mollusca</taxon>
        <taxon>Bivalvia</taxon>
        <taxon>Autobranchia</taxon>
        <taxon>Pteriomorphia</taxon>
        <taxon>Arcoida</taxon>
        <taxon>Arcoidea</taxon>
        <taxon>Arcidae</taxon>
        <taxon>Tegillarca</taxon>
    </lineage>
</organism>
<keyword evidence="5" id="KW-0862">Zinc</keyword>
<dbReference type="Pfam" id="PF12874">
    <property type="entry name" value="zf-met"/>
    <property type="match status" value="1"/>
</dbReference>
<comment type="subcellular location">
    <subcellularLocation>
        <location evidence="1">Nucleus</location>
    </subcellularLocation>
</comment>
<dbReference type="InterPro" id="IPR051565">
    <property type="entry name" value="Sal_C2H2-zinc-finger"/>
</dbReference>
<evidence type="ECO:0000313" key="13">
    <source>
        <dbReference type="EMBL" id="KAJ8306789.1"/>
    </source>
</evidence>
<protein>
    <recommendedName>
        <fullName evidence="12">C2H2-type domain-containing protein</fullName>
    </recommendedName>
</protein>
<feature type="domain" description="C2H2-type" evidence="12">
    <location>
        <begin position="212"/>
        <end position="239"/>
    </location>
</feature>
<feature type="domain" description="C2H2-type" evidence="12">
    <location>
        <begin position="737"/>
        <end position="764"/>
    </location>
</feature>